<dbReference type="NCBIfam" id="NF042935">
    <property type="entry name" value="SCO6880_fam"/>
    <property type="match status" value="1"/>
</dbReference>
<dbReference type="Proteomes" id="UP001500266">
    <property type="component" value="Unassembled WGS sequence"/>
</dbReference>
<accession>A0ABP7Z518</accession>
<gene>
    <name evidence="2" type="ORF">GCM10022416_41080</name>
</gene>
<proteinExistence type="predicted"/>
<evidence type="ECO:0000256" key="1">
    <source>
        <dbReference type="SAM" id="Phobius"/>
    </source>
</evidence>
<evidence type="ECO:0008006" key="4">
    <source>
        <dbReference type="Google" id="ProtNLM"/>
    </source>
</evidence>
<keyword evidence="3" id="KW-1185">Reference proteome</keyword>
<keyword evidence="1" id="KW-1133">Transmembrane helix</keyword>
<protein>
    <recommendedName>
        <fullName evidence="4">Integral membrane protein</fullName>
    </recommendedName>
</protein>
<dbReference type="EMBL" id="BAABDO010000067">
    <property type="protein sequence ID" value="GAA4147527.1"/>
    <property type="molecule type" value="Genomic_DNA"/>
</dbReference>
<dbReference type="InterPro" id="IPR049978">
    <property type="entry name" value="SCO6880-like"/>
</dbReference>
<dbReference type="RefSeq" id="WP_345023099.1">
    <property type="nucleotide sequence ID" value="NZ_BAABDO010000067.1"/>
</dbReference>
<organism evidence="2 3">
    <name type="scientific">Actinomadura keratinilytica</name>
    <dbReference type="NCBI Taxonomy" id="547461"/>
    <lineage>
        <taxon>Bacteria</taxon>
        <taxon>Bacillati</taxon>
        <taxon>Actinomycetota</taxon>
        <taxon>Actinomycetes</taxon>
        <taxon>Streptosporangiales</taxon>
        <taxon>Thermomonosporaceae</taxon>
        <taxon>Actinomadura</taxon>
    </lineage>
</organism>
<evidence type="ECO:0000313" key="3">
    <source>
        <dbReference type="Proteomes" id="UP001500266"/>
    </source>
</evidence>
<comment type="caution">
    <text evidence="2">The sequence shown here is derived from an EMBL/GenBank/DDBJ whole genome shotgun (WGS) entry which is preliminary data.</text>
</comment>
<keyword evidence="1" id="KW-0472">Membrane</keyword>
<name>A0ABP7Z518_9ACTN</name>
<evidence type="ECO:0000313" key="2">
    <source>
        <dbReference type="EMBL" id="GAA4147527.1"/>
    </source>
</evidence>
<reference evidence="3" key="1">
    <citation type="journal article" date="2019" name="Int. J. Syst. Evol. Microbiol.">
        <title>The Global Catalogue of Microorganisms (GCM) 10K type strain sequencing project: providing services to taxonomists for standard genome sequencing and annotation.</title>
        <authorList>
            <consortium name="The Broad Institute Genomics Platform"/>
            <consortium name="The Broad Institute Genome Sequencing Center for Infectious Disease"/>
            <person name="Wu L."/>
            <person name="Ma J."/>
        </authorList>
    </citation>
    <scope>NUCLEOTIDE SEQUENCE [LARGE SCALE GENOMIC DNA]</scope>
    <source>
        <strain evidence="3">JCM 17316</strain>
    </source>
</reference>
<feature type="transmembrane region" description="Helical" evidence="1">
    <location>
        <begin position="30"/>
        <end position="49"/>
    </location>
</feature>
<sequence length="479" mass="50824">MTGIGPTRSYGDWRQSRSIGLGGMDTRQTVMVVSSVLVPLFAFAFAGPAPGLTAAVPAAAVLLLAVTRRGGVLVLDLAIARLRWQRAHWRAETAYRGHVLTELPRAWDLPGLLAPLRLLQVDDPGRGPVGVVWNQATGRMSATVLLSPAGALLNDLSTIDAQVASWGNLLASLADDESVCHAAVTIELVPEAGTRLADHVAARVAPDAPRLAKDVLGRLVAAAPRGASRVRARLTLTVDPARGGRRPRSAADAAAEAVRALGGLSISAAGADVLRRATPADLVRIVRTAFDPAAEAAPDSAWNLDWSDSGPLTAEEHLDRYEHDGAHSVSWVLLAAPRQRVAHDVLFPLLRPGRFPRRVTIMYRTLSREEAGAVLEREANVAAAREIARRKSRRDPTAREAADRARAVRAARQEARGAGLVQFTLHVTATVTDPADLEEARSEVERAAGDSRLKLRVARGGQAAAFAAGLPVGVFPPDA</sequence>
<keyword evidence="1" id="KW-0812">Transmembrane</keyword>